<comment type="subcellular location">
    <subcellularLocation>
        <location evidence="1">Nucleus</location>
    </subcellularLocation>
</comment>
<dbReference type="InterPro" id="IPR003021">
    <property type="entry name" value="Rad1_Rec1_Rad17"/>
</dbReference>
<feature type="region of interest" description="Disordered" evidence="6">
    <location>
        <begin position="386"/>
        <end position="424"/>
    </location>
</feature>
<comment type="caution">
    <text evidence="7">The sequence shown here is derived from an EMBL/GenBank/DDBJ whole genome shotgun (WGS) entry which is preliminary data.</text>
</comment>
<dbReference type="PANTHER" id="PTHR10870:SF0">
    <property type="entry name" value="CELL CYCLE CHECKPOINT PROTEIN RAD1"/>
    <property type="match status" value="1"/>
</dbReference>
<evidence type="ECO:0000256" key="1">
    <source>
        <dbReference type="ARBA" id="ARBA00004123"/>
    </source>
</evidence>
<organism evidence="7 8">
    <name type="scientific">Candida parapsilosis</name>
    <name type="common">Yeast</name>
    <dbReference type="NCBI Taxonomy" id="5480"/>
    <lineage>
        <taxon>Eukaryota</taxon>
        <taxon>Fungi</taxon>
        <taxon>Dikarya</taxon>
        <taxon>Ascomycota</taxon>
        <taxon>Saccharomycotina</taxon>
        <taxon>Pichiomycetes</taxon>
        <taxon>Debaryomycetaceae</taxon>
        <taxon>Candida/Lodderomyces clade</taxon>
        <taxon>Candida</taxon>
    </lineage>
</organism>
<keyword evidence="5" id="KW-0539">Nucleus</keyword>
<dbReference type="AlphaFoldDB" id="A0A8X7NJ66"/>
<dbReference type="PANTHER" id="PTHR10870">
    <property type="entry name" value="CELL CYCLE CHECKPOINT PROTEIN RAD1"/>
    <property type="match status" value="1"/>
</dbReference>
<reference evidence="7" key="1">
    <citation type="submission" date="2020-03" db="EMBL/GenBank/DDBJ databases">
        <title>FDA dAtabase for Regulatory Grade micrObial Sequences (FDA-ARGOS): Supporting development and validation of Infectious Disease Dx tests.</title>
        <authorList>
            <person name="Campos J."/>
            <person name="Goldberg B."/>
            <person name="Tallon L."/>
            <person name="Sadzewicz L."/>
            <person name="Vavikolanu K."/>
            <person name="Mehta A."/>
            <person name="Aluvathingal J."/>
            <person name="Nadendla S."/>
            <person name="Nandy P."/>
            <person name="Geyer C."/>
            <person name="Yan Y."/>
            <person name="Sichtig H."/>
        </authorList>
    </citation>
    <scope>NUCLEOTIDE SEQUENCE [LARGE SCALE GENOMIC DNA]</scope>
    <source>
        <strain evidence="7">FDAARGOS_652</strain>
    </source>
</reference>
<dbReference type="InterPro" id="IPR046938">
    <property type="entry name" value="DNA_clamp_sf"/>
</dbReference>
<evidence type="ECO:0000256" key="4">
    <source>
        <dbReference type="ARBA" id="ARBA00023204"/>
    </source>
</evidence>
<dbReference type="Pfam" id="PF02144">
    <property type="entry name" value="Rad1"/>
    <property type="match status" value="1"/>
</dbReference>
<evidence type="ECO:0000256" key="5">
    <source>
        <dbReference type="ARBA" id="ARBA00023242"/>
    </source>
</evidence>
<evidence type="ECO:0000313" key="8">
    <source>
        <dbReference type="Proteomes" id="UP000590412"/>
    </source>
</evidence>
<keyword evidence="4" id="KW-0234">DNA repair</keyword>
<keyword evidence="3" id="KW-0227">DNA damage</keyword>
<dbReference type="Gene3D" id="3.70.10.10">
    <property type="match status" value="1"/>
</dbReference>
<evidence type="ECO:0000256" key="2">
    <source>
        <dbReference type="ARBA" id="ARBA00010991"/>
    </source>
</evidence>
<dbReference type="GO" id="GO:0030896">
    <property type="term" value="C:checkpoint clamp complex"/>
    <property type="evidence" value="ECO:0007669"/>
    <property type="project" value="TreeGrafter"/>
</dbReference>
<dbReference type="SUPFAM" id="SSF55979">
    <property type="entry name" value="DNA clamp"/>
    <property type="match status" value="1"/>
</dbReference>
<proteinExistence type="inferred from homology"/>
<feature type="compositionally biased region" description="Basic residues" evidence="6">
    <location>
        <begin position="403"/>
        <end position="416"/>
    </location>
</feature>
<name>A0A8X7NJ66_CANPA</name>
<evidence type="ECO:0000313" key="7">
    <source>
        <dbReference type="EMBL" id="KAF6047128.1"/>
    </source>
</evidence>
<dbReference type="OrthoDB" id="337581at2759"/>
<dbReference type="PRINTS" id="PR01245">
    <property type="entry name" value="RAD1REC1"/>
</dbReference>
<evidence type="ECO:0000256" key="6">
    <source>
        <dbReference type="SAM" id="MobiDB-lite"/>
    </source>
</evidence>
<evidence type="ECO:0000256" key="3">
    <source>
        <dbReference type="ARBA" id="ARBA00022763"/>
    </source>
</evidence>
<dbReference type="GO" id="GO:0000077">
    <property type="term" value="P:DNA damage checkpoint signaling"/>
    <property type="evidence" value="ECO:0007669"/>
    <property type="project" value="InterPro"/>
</dbReference>
<accession>A0A8X7NJ66</accession>
<feature type="compositionally biased region" description="Polar residues" evidence="6">
    <location>
        <begin position="393"/>
        <end position="402"/>
    </location>
</feature>
<protein>
    <submittedName>
        <fullName evidence="7">Repair protein Rad1/Rec1/Rad17 family protein</fullName>
    </submittedName>
</protein>
<dbReference type="GO" id="GO:0006281">
    <property type="term" value="P:DNA repair"/>
    <property type="evidence" value="ECO:0007669"/>
    <property type="project" value="UniProtKB-KW"/>
</dbReference>
<comment type="similarity">
    <text evidence="2">Belongs to the rad1 family.</text>
</comment>
<gene>
    <name evidence="7" type="ORF">FOB60_004664</name>
</gene>
<dbReference type="Proteomes" id="UP000590412">
    <property type="component" value="Unassembled WGS sequence"/>
</dbReference>
<dbReference type="EMBL" id="JABWAB010000007">
    <property type="protein sequence ID" value="KAF6047128.1"/>
    <property type="molecule type" value="Genomic_DNA"/>
</dbReference>
<sequence>MSLFVDSSQDNGDDDDDDVYIPSQYTENSLSPRRANAWKPKPEVHFTASTNQIAHLSDVFQSLIAINSQAIVTIRSSGITIYSTYNYTINVHVTIDPALFNQYELTCEPKANGGHADGDVDAEEELELRLGIDINLIANCFTSVLNTMKSEKSISCTIIYQGDGHPLVIEFDDTLISEQLEFYTFYIDQDELIENEQLGNSRINYENVILEIMLKSDVLTNLLQDLYQIDTEILFIYCADEVLNFISSGSIGMSKLIFPNEKSIMEKLPINKSYQHIISQFKFSDFYKIFKAVRLSSKCKFIKDADGCFSIQLICKNYQQSGYPGTLLTINMTELDHDQHLIDWILQDEIEHTTMRYTQPHQQEQQYHEMPLTNIPRLAHEPLINSFKRTGDPISTKTTNGTKKSRQQTAPKRKTKTTNVPLFL</sequence>